<comment type="similarity">
    <text evidence="1">Belongs to the LysR transcriptional regulatory family.</text>
</comment>
<keyword evidence="7" id="KW-1185">Reference proteome</keyword>
<dbReference type="InterPro" id="IPR036388">
    <property type="entry name" value="WH-like_DNA-bd_sf"/>
</dbReference>
<dbReference type="FunFam" id="1.10.10.10:FF:000001">
    <property type="entry name" value="LysR family transcriptional regulator"/>
    <property type="match status" value="1"/>
</dbReference>
<dbReference type="GO" id="GO:0003677">
    <property type="term" value="F:DNA binding"/>
    <property type="evidence" value="ECO:0007669"/>
    <property type="project" value="UniProtKB-KW"/>
</dbReference>
<evidence type="ECO:0000313" key="7">
    <source>
        <dbReference type="Proteomes" id="UP000006408"/>
    </source>
</evidence>
<dbReference type="STRING" id="1683.Bang102_006080"/>
<reference evidence="6" key="1">
    <citation type="submission" date="2009-04" db="EMBL/GenBank/DDBJ databases">
        <authorList>
            <person name="Weinstock G."/>
            <person name="Sodergren E."/>
            <person name="Clifton S."/>
            <person name="Fulton L."/>
            <person name="Fulton B."/>
            <person name="Courtney L."/>
            <person name="Fronick C."/>
            <person name="Harrison M."/>
            <person name="Strong C."/>
            <person name="Farmer C."/>
            <person name="Delahaunty K."/>
            <person name="Markovic C."/>
            <person name="Hall O."/>
            <person name="Minx P."/>
            <person name="Tomlinson C."/>
            <person name="Mitreva M."/>
            <person name="Nelson J."/>
            <person name="Hou S."/>
            <person name="Wollam A."/>
            <person name="Pepin K.H."/>
            <person name="Johnson M."/>
            <person name="Bhonagiri V."/>
            <person name="Nash W.E."/>
            <person name="Warren W."/>
            <person name="Chinwalla A."/>
            <person name="Mardis E.R."/>
            <person name="Wilson R.K."/>
        </authorList>
    </citation>
    <scope>NUCLEOTIDE SEQUENCE [LARGE SCALE GENOMIC DNA]</scope>
    <source>
        <strain evidence="6">DSM 20098</strain>
    </source>
</reference>
<name>C4FEW8_9BIFI</name>
<comment type="caution">
    <text evidence="6">The sequence shown here is derived from an EMBL/GenBank/DDBJ whole genome shotgun (WGS) entry which is preliminary data.</text>
</comment>
<dbReference type="Proteomes" id="UP000006408">
    <property type="component" value="Unassembled WGS sequence"/>
</dbReference>
<evidence type="ECO:0000256" key="3">
    <source>
        <dbReference type="ARBA" id="ARBA00023125"/>
    </source>
</evidence>
<keyword evidence="4" id="KW-0804">Transcription</keyword>
<dbReference type="eggNOG" id="COG0583">
    <property type="taxonomic scope" value="Bacteria"/>
</dbReference>
<dbReference type="PANTHER" id="PTHR30346">
    <property type="entry name" value="TRANSCRIPTIONAL DUAL REGULATOR HCAR-RELATED"/>
    <property type="match status" value="1"/>
</dbReference>
<dbReference type="SUPFAM" id="SSF46785">
    <property type="entry name" value="Winged helix' DNA-binding domain"/>
    <property type="match status" value="1"/>
</dbReference>
<evidence type="ECO:0000256" key="1">
    <source>
        <dbReference type="ARBA" id="ARBA00009437"/>
    </source>
</evidence>
<evidence type="ECO:0000256" key="4">
    <source>
        <dbReference type="ARBA" id="ARBA00023163"/>
    </source>
</evidence>
<dbReference type="InterPro" id="IPR036390">
    <property type="entry name" value="WH_DNA-bd_sf"/>
</dbReference>
<dbReference type="EMBL" id="ABYS02000004">
    <property type="protein sequence ID" value="EEP21499.1"/>
    <property type="molecule type" value="Genomic_DNA"/>
</dbReference>
<dbReference type="PROSITE" id="PS50931">
    <property type="entry name" value="HTH_LYSR"/>
    <property type="match status" value="1"/>
</dbReference>
<evidence type="ECO:0000256" key="2">
    <source>
        <dbReference type="ARBA" id="ARBA00023015"/>
    </source>
</evidence>
<dbReference type="PANTHER" id="PTHR30346:SF0">
    <property type="entry name" value="HCA OPERON TRANSCRIPTIONAL ACTIVATOR HCAR"/>
    <property type="match status" value="1"/>
</dbReference>
<accession>C4FEW8</accession>
<dbReference type="Gene3D" id="1.10.10.10">
    <property type="entry name" value="Winged helix-like DNA-binding domain superfamily/Winged helix DNA-binding domain"/>
    <property type="match status" value="1"/>
</dbReference>
<protein>
    <submittedName>
        <fullName evidence="6">Transcriptional regulator, LysR family</fullName>
    </submittedName>
</protein>
<keyword evidence="3" id="KW-0238">DNA-binding</keyword>
<gene>
    <name evidence="6" type="ORF">BIFANG_02864</name>
</gene>
<organism evidence="6 7">
    <name type="scientific">Bifidobacterium angulatum DSM 20098 = JCM 7096</name>
    <dbReference type="NCBI Taxonomy" id="518635"/>
    <lineage>
        <taxon>Bacteria</taxon>
        <taxon>Bacillati</taxon>
        <taxon>Actinomycetota</taxon>
        <taxon>Actinomycetes</taxon>
        <taxon>Bifidobacteriales</taxon>
        <taxon>Bifidobacteriaceae</taxon>
        <taxon>Bifidobacterium</taxon>
    </lineage>
</organism>
<dbReference type="GO" id="GO:0032993">
    <property type="term" value="C:protein-DNA complex"/>
    <property type="evidence" value="ECO:0007669"/>
    <property type="project" value="TreeGrafter"/>
</dbReference>
<evidence type="ECO:0000259" key="5">
    <source>
        <dbReference type="PROSITE" id="PS50931"/>
    </source>
</evidence>
<dbReference type="PRINTS" id="PR00039">
    <property type="entry name" value="HTHLYSR"/>
</dbReference>
<dbReference type="InterPro" id="IPR000847">
    <property type="entry name" value="LysR_HTH_N"/>
</dbReference>
<dbReference type="GO" id="GO:0003700">
    <property type="term" value="F:DNA-binding transcription factor activity"/>
    <property type="evidence" value="ECO:0007669"/>
    <property type="project" value="InterPro"/>
</dbReference>
<evidence type="ECO:0000313" key="6">
    <source>
        <dbReference type="EMBL" id="EEP21499.1"/>
    </source>
</evidence>
<keyword evidence="2" id="KW-0805">Transcription regulation</keyword>
<dbReference type="AlphaFoldDB" id="C4FEW8"/>
<proteinExistence type="inferred from homology"/>
<sequence>MTLQQLRYLIAVAEKGSITEAAKSLFISQPSLSNAIREVEQSIGFRIFNRHRTGVTLTAKGVDFLGHAHQVVWQMDALESKYGDSQETRQRFCVSTQHYTFTANAFVELVKDRGTGTIRLCAERNPDASGRRRCMWEVRRSGSALSEPNRRRPRHVAYAQSLKVRRMNPSIVRQYRSGSLPELSIWLAPGTSSFSLSRLEHAA</sequence>
<feature type="domain" description="HTH lysR-type" evidence="5">
    <location>
        <begin position="1"/>
        <end position="58"/>
    </location>
</feature>
<dbReference type="Pfam" id="PF00126">
    <property type="entry name" value="HTH_1"/>
    <property type="match status" value="1"/>
</dbReference>
<dbReference type="HOGENOM" id="CLU_1346730_0_0_11"/>